<dbReference type="AlphaFoldDB" id="A0AAP0QEP8"/>
<dbReference type="Pfam" id="PF14383">
    <property type="entry name" value="VARLMGL"/>
    <property type="match status" value="1"/>
</dbReference>
<reference evidence="3 4" key="1">
    <citation type="submission" date="2024-05" db="EMBL/GenBank/DDBJ databases">
        <title>Haplotype-resolved chromosome-level genome assembly of Huyou (Citrus changshanensis).</title>
        <authorList>
            <person name="Miao C."/>
            <person name="Chen W."/>
            <person name="Wu Y."/>
            <person name="Wang L."/>
            <person name="Zhao S."/>
            <person name="Grierson D."/>
            <person name="Xu C."/>
            <person name="Chen K."/>
        </authorList>
    </citation>
    <scope>NUCLEOTIDE SEQUENCE [LARGE SCALE GENOMIC DNA]</scope>
    <source>
        <strain evidence="3">01-14</strain>
        <tissue evidence="3">Leaf</tissue>
    </source>
</reference>
<dbReference type="Proteomes" id="UP001428341">
    <property type="component" value="Unassembled WGS sequence"/>
</dbReference>
<dbReference type="PANTHER" id="PTHR46836:SF7">
    <property type="entry name" value="PHOSPHATIDYLINOSITOL N-ACETYGLUCOSAMINLYTRANSFERASE SUBUNIT P-LIKE PROTEIN"/>
    <property type="match status" value="1"/>
</dbReference>
<gene>
    <name evidence="3" type="ORF">WN944_018337</name>
</gene>
<keyword evidence="4" id="KW-1185">Reference proteome</keyword>
<dbReference type="InterPro" id="IPR025486">
    <property type="entry name" value="DUF4378"/>
</dbReference>
<evidence type="ECO:0000259" key="1">
    <source>
        <dbReference type="Pfam" id="PF14309"/>
    </source>
</evidence>
<evidence type="ECO:0008006" key="5">
    <source>
        <dbReference type="Google" id="ProtNLM"/>
    </source>
</evidence>
<dbReference type="Pfam" id="PF14309">
    <property type="entry name" value="DUF4378"/>
    <property type="match status" value="1"/>
</dbReference>
<dbReference type="PANTHER" id="PTHR46836">
    <property type="entry name" value="AFADIN"/>
    <property type="match status" value="1"/>
</dbReference>
<feature type="domain" description="DUF3741" evidence="2">
    <location>
        <begin position="8"/>
        <end position="24"/>
    </location>
</feature>
<organism evidence="3 4">
    <name type="scientific">Citrus x changshan-huyou</name>
    <dbReference type="NCBI Taxonomy" id="2935761"/>
    <lineage>
        <taxon>Eukaryota</taxon>
        <taxon>Viridiplantae</taxon>
        <taxon>Streptophyta</taxon>
        <taxon>Embryophyta</taxon>
        <taxon>Tracheophyta</taxon>
        <taxon>Spermatophyta</taxon>
        <taxon>Magnoliopsida</taxon>
        <taxon>eudicotyledons</taxon>
        <taxon>Gunneridae</taxon>
        <taxon>Pentapetalae</taxon>
        <taxon>rosids</taxon>
        <taxon>malvids</taxon>
        <taxon>Sapindales</taxon>
        <taxon>Rutaceae</taxon>
        <taxon>Aurantioideae</taxon>
        <taxon>Citrus</taxon>
    </lineage>
</organism>
<accession>A0AAP0QEP8</accession>
<evidence type="ECO:0000313" key="3">
    <source>
        <dbReference type="EMBL" id="KAK9186948.1"/>
    </source>
</evidence>
<feature type="domain" description="DUF4378" evidence="1">
    <location>
        <begin position="633"/>
        <end position="783"/>
    </location>
</feature>
<dbReference type="EMBL" id="JBCGBO010000007">
    <property type="protein sequence ID" value="KAK9186948.1"/>
    <property type="molecule type" value="Genomic_DNA"/>
</dbReference>
<evidence type="ECO:0000259" key="2">
    <source>
        <dbReference type="Pfam" id="PF14383"/>
    </source>
</evidence>
<comment type="caution">
    <text evidence="3">The sequence shown here is derived from an EMBL/GenBank/DDBJ whole genome shotgun (WGS) entry which is preliminary data.</text>
</comment>
<protein>
    <recommendedName>
        <fullName evidence="5">DUF4378 domain-containing protein</fullName>
    </recommendedName>
</protein>
<sequence>MSAEMESRQCTPSVIARLMGLDELSPHQPVHKRQKVLSENYLRRVNSVVERGKRSSHERHSFRLIAEEKKEIKDTLHGKLKREEQCNLPVEKGKFSLSLSAAKEVGDARGVVDSKIDLFMKYLQEPDSLITDRLCNLHGMPYHLQSHHLTVLKSSNASDTGMTDICSVSGRETDQGSAKLLRELETGRVTCAYGEHVPGNGYKFLKSRKELDTLPTRIVVLKPNHGKKENAARYFPPRSSCRDCHSISKKHKEFPSPEKGNLYIEEKERKNVTEDVEPVRLRFGICGKISGQTEQGKNNLFMKVSKPGSRDNDTFVKETELKTFTSLNFCDWKNHQKPSLYHSDRSYVDREARKEILEGFGTTKKFQEVEAASGSRTLGEMIESNSGKLDFRLGERAHSSQDGLRSNLFMRPLESANRLRHRFRKQSHNQKEGSEHGCKIHEGRDVQEQKKLLVEKDLSEQSSVVTKSSVDSVVTANMIADMVTDAATVVEGWSSETVVEDGHFSSQVPHASTQQDISIGTFKEDAGSSFCSCIDAESLVNSEEAYQSSPNSVLEPPFEEETLSNSACVQNVDANLHDLLLQLELLRSESSETCSEGDGINVSSDDDFERGSVNNAVKSEQFMRPFSIEAGRDFSYLVDVFTEAGFHVRNSGMSYDTWDSPECPISPAVFEMLEKKYGEHMSWKRSERRLLFDCINSELMDILQPSMGSHWTKPLSTRLCFGQSLDMIEENLWTLLDYQKKQANKDSSGKMMGKDDGWLELGDSIEVIVREIADALVDQLATEVVSMESF</sequence>
<dbReference type="InterPro" id="IPR032795">
    <property type="entry name" value="DUF3741-assoc"/>
</dbReference>
<evidence type="ECO:0000313" key="4">
    <source>
        <dbReference type="Proteomes" id="UP001428341"/>
    </source>
</evidence>
<name>A0AAP0QEP8_9ROSI</name>
<proteinExistence type="predicted"/>